<proteinExistence type="inferred from homology"/>
<dbReference type="GO" id="GO:0061630">
    <property type="term" value="F:ubiquitin protein ligase activity"/>
    <property type="evidence" value="ECO:0007669"/>
    <property type="project" value="UniProtKB-EC"/>
</dbReference>
<keyword evidence="2 6" id="KW-0479">Metal-binding</keyword>
<dbReference type="GO" id="GO:0016567">
    <property type="term" value="P:protein ubiquitination"/>
    <property type="evidence" value="ECO:0007669"/>
    <property type="project" value="UniProtKB-UniPathway"/>
</dbReference>
<dbReference type="Pfam" id="PF21362">
    <property type="entry name" value="Sina_RING"/>
    <property type="match status" value="1"/>
</dbReference>
<dbReference type="EC" id="2.3.2.27" evidence="6"/>
<dbReference type="PANTHER" id="PTHR45877">
    <property type="entry name" value="E3 UBIQUITIN-PROTEIN LIGASE SIAH2"/>
    <property type="match status" value="1"/>
</dbReference>
<dbReference type="InterPro" id="IPR001841">
    <property type="entry name" value="Znf_RING"/>
</dbReference>
<dbReference type="UniPathway" id="UPA00143"/>
<comment type="similarity">
    <text evidence="1 6">Belongs to the SINA (Seven in absentia) family.</text>
</comment>
<dbReference type="InterPro" id="IPR004162">
    <property type="entry name" value="SINA-like_animal"/>
</dbReference>
<dbReference type="GO" id="GO:0005737">
    <property type="term" value="C:cytoplasm"/>
    <property type="evidence" value="ECO:0007669"/>
    <property type="project" value="InterPro"/>
</dbReference>
<evidence type="ECO:0000256" key="3">
    <source>
        <dbReference type="ARBA" id="ARBA00022771"/>
    </source>
</evidence>
<comment type="catalytic activity">
    <reaction evidence="6">
        <text>S-ubiquitinyl-[E2 ubiquitin-conjugating enzyme]-L-cysteine + [acceptor protein]-L-lysine = [E2 ubiquitin-conjugating enzyme]-L-cysteine + N(6)-ubiquitinyl-[acceptor protein]-L-lysine.</text>
        <dbReference type="EC" id="2.3.2.27"/>
    </reaction>
</comment>
<dbReference type="InParanoid" id="A0A2J7QN47"/>
<protein>
    <recommendedName>
        <fullName evidence="6">E3 ubiquitin-protein ligase</fullName>
        <ecNumber evidence="6">2.3.2.27</ecNumber>
    </recommendedName>
</protein>
<gene>
    <name evidence="8" type="ORF">B7P43_G05839</name>
</gene>
<comment type="pathway">
    <text evidence="6">Protein modification; protein ubiquitination.</text>
</comment>
<accession>A0A2J7QN47</accession>
<sequence length="458" mass="52050">MDSLPKDLDQGLILELECPVCMEHMTPPITMCENGHSICSNCKPKLNNCPSCKKSFLNIRNLALESLSRQVTNQRVQNQPTTVPQSVECPFTRISKDTCPWKGSVMDMKQHIKVFHNNENDTRESNGVFNVILTSLSPTQHYRKAVFISDELYYIYWRTGGDTFYCAVFYVGDEEKSSKYKYKFTLTSQSDDRKISMTFPTRCILENLDELLQSGDCVILSYNTVLKFLNSTIYLECEFQINSIENDRDITSGTSERHLSAESDVHSSLFSRSRRHRRIRRHEERRRCDHGRRLRNCPSCKYITPLSDTPRSASTSGTDSLQSIHSQTGFYCAPSGHFAETASGEKYHAVDKVFASAPFENPLYHDTVENFSSNLPSGRKLYDEKCEYSGRSSSEETSCRVSNDYVPSYTSAHSTWICAVCEQIAPRSPGSFPEPGGHVASSPTDKKWKCKMCGQIRQ</sequence>
<keyword evidence="3 5" id="KW-0863">Zinc-finger</keyword>
<dbReference type="GO" id="GO:0008270">
    <property type="term" value="F:zinc ion binding"/>
    <property type="evidence" value="ECO:0007669"/>
    <property type="project" value="UniProtKB-KW"/>
</dbReference>
<dbReference type="SUPFAM" id="SSF57850">
    <property type="entry name" value="RING/U-box"/>
    <property type="match status" value="1"/>
</dbReference>
<comment type="caution">
    <text evidence="8">The sequence shown here is derived from an EMBL/GenBank/DDBJ whole genome shotgun (WGS) entry which is preliminary data.</text>
</comment>
<reference evidence="8 9" key="1">
    <citation type="submission" date="2017-12" db="EMBL/GenBank/DDBJ databases">
        <title>Hemimetabolous genomes reveal molecular basis of termite eusociality.</title>
        <authorList>
            <person name="Harrison M.C."/>
            <person name="Jongepier E."/>
            <person name="Robertson H.M."/>
            <person name="Arning N."/>
            <person name="Bitard-Feildel T."/>
            <person name="Chao H."/>
            <person name="Childers C.P."/>
            <person name="Dinh H."/>
            <person name="Doddapaneni H."/>
            <person name="Dugan S."/>
            <person name="Gowin J."/>
            <person name="Greiner C."/>
            <person name="Han Y."/>
            <person name="Hu H."/>
            <person name="Hughes D.S.T."/>
            <person name="Huylmans A.-K."/>
            <person name="Kemena C."/>
            <person name="Kremer L.P.M."/>
            <person name="Lee S.L."/>
            <person name="Lopez-Ezquerra A."/>
            <person name="Mallet L."/>
            <person name="Monroy-Kuhn J.M."/>
            <person name="Moser A."/>
            <person name="Murali S.C."/>
            <person name="Muzny D.M."/>
            <person name="Otani S."/>
            <person name="Piulachs M.-D."/>
            <person name="Poelchau M."/>
            <person name="Qu J."/>
            <person name="Schaub F."/>
            <person name="Wada-Katsumata A."/>
            <person name="Worley K.C."/>
            <person name="Xie Q."/>
            <person name="Ylla G."/>
            <person name="Poulsen M."/>
            <person name="Gibbs R.A."/>
            <person name="Schal C."/>
            <person name="Richards S."/>
            <person name="Belles X."/>
            <person name="Korb J."/>
            <person name="Bornberg-Bauer E."/>
        </authorList>
    </citation>
    <scope>NUCLEOTIDE SEQUENCE [LARGE SCALE GENOMIC DNA]</scope>
    <source>
        <tissue evidence="8">Whole body</tissue>
    </source>
</reference>
<dbReference type="PANTHER" id="PTHR45877:SF2">
    <property type="entry name" value="E3 UBIQUITIN-PROTEIN LIGASE SINA-RELATED"/>
    <property type="match status" value="1"/>
</dbReference>
<dbReference type="STRING" id="105785.A0A2J7QN47"/>
<keyword evidence="4 6" id="KW-0862">Zinc</keyword>
<dbReference type="Pfam" id="PF03145">
    <property type="entry name" value="Sina_TRAF"/>
    <property type="match status" value="1"/>
</dbReference>
<dbReference type="Proteomes" id="UP000235965">
    <property type="component" value="Unassembled WGS sequence"/>
</dbReference>
<dbReference type="InterPro" id="IPR013083">
    <property type="entry name" value="Znf_RING/FYVE/PHD"/>
</dbReference>
<evidence type="ECO:0000256" key="1">
    <source>
        <dbReference type="ARBA" id="ARBA00009119"/>
    </source>
</evidence>
<dbReference type="Gene3D" id="3.30.40.10">
    <property type="entry name" value="Zinc/RING finger domain, C3HC4 (zinc finger)"/>
    <property type="match status" value="1"/>
</dbReference>
<name>A0A2J7QN47_9NEOP</name>
<dbReference type="InterPro" id="IPR008974">
    <property type="entry name" value="TRAF-like"/>
</dbReference>
<dbReference type="PROSITE" id="PS50089">
    <property type="entry name" value="ZF_RING_2"/>
    <property type="match status" value="1"/>
</dbReference>
<dbReference type="InterPro" id="IPR049548">
    <property type="entry name" value="Sina-like_RING"/>
</dbReference>
<organism evidence="8 9">
    <name type="scientific">Cryptotermes secundus</name>
    <dbReference type="NCBI Taxonomy" id="105785"/>
    <lineage>
        <taxon>Eukaryota</taxon>
        <taxon>Metazoa</taxon>
        <taxon>Ecdysozoa</taxon>
        <taxon>Arthropoda</taxon>
        <taxon>Hexapoda</taxon>
        <taxon>Insecta</taxon>
        <taxon>Pterygota</taxon>
        <taxon>Neoptera</taxon>
        <taxon>Polyneoptera</taxon>
        <taxon>Dictyoptera</taxon>
        <taxon>Blattodea</taxon>
        <taxon>Blattoidea</taxon>
        <taxon>Termitoidae</taxon>
        <taxon>Kalotermitidae</taxon>
        <taxon>Cryptotermitinae</taxon>
        <taxon>Cryptotermes</taxon>
    </lineage>
</organism>
<feature type="domain" description="RING-type" evidence="7">
    <location>
        <begin position="18"/>
        <end position="53"/>
    </location>
</feature>
<evidence type="ECO:0000256" key="4">
    <source>
        <dbReference type="ARBA" id="ARBA00022833"/>
    </source>
</evidence>
<evidence type="ECO:0000313" key="9">
    <source>
        <dbReference type="Proteomes" id="UP000235965"/>
    </source>
</evidence>
<evidence type="ECO:0000313" key="8">
    <source>
        <dbReference type="EMBL" id="PNF30010.1"/>
    </source>
</evidence>
<evidence type="ECO:0000256" key="6">
    <source>
        <dbReference type="RuleBase" id="RU201113"/>
    </source>
</evidence>
<evidence type="ECO:0000259" key="7">
    <source>
        <dbReference type="PROSITE" id="PS50089"/>
    </source>
</evidence>
<dbReference type="EMBL" id="NEVH01013199">
    <property type="protein sequence ID" value="PNF30010.1"/>
    <property type="molecule type" value="Genomic_DNA"/>
</dbReference>
<dbReference type="AlphaFoldDB" id="A0A2J7QN47"/>
<comment type="function">
    <text evidence="6">E3 ubiquitin-protein ligase that mediates ubiquitination and subsequent proteasomal degradation of target proteins. E3 ubiquitin ligases accept ubiquitin from an E2 ubiquitin-conjugating enzyme in the form of a thioester and then directly transfers the ubiquitin to targeted substrates.</text>
</comment>
<dbReference type="GO" id="GO:0043161">
    <property type="term" value="P:proteasome-mediated ubiquitin-dependent protein catabolic process"/>
    <property type="evidence" value="ECO:0007669"/>
    <property type="project" value="TreeGrafter"/>
</dbReference>
<keyword evidence="9" id="KW-1185">Reference proteome</keyword>
<dbReference type="OrthoDB" id="8189416at2759"/>
<dbReference type="InterPro" id="IPR018121">
    <property type="entry name" value="7-in-absentia-prot_TRAF-dom"/>
</dbReference>
<comment type="domain">
    <text evidence="6">The SBD domain (substrate-binding domain) mediates the interaction with substrate proteins. It is related to the TRAF family.</text>
</comment>
<comment type="domain">
    <text evidence="6">The RING-type zinc finger domain is essential for ubiquitin ligase activity.</text>
</comment>
<keyword evidence="6" id="KW-0833">Ubl conjugation pathway</keyword>
<dbReference type="Gene3D" id="2.60.210.10">
    <property type="entry name" value="Apoptosis, Tumor Necrosis Factor Receptor Associated Protein 2, Chain A"/>
    <property type="match status" value="1"/>
</dbReference>
<dbReference type="GO" id="GO:0031624">
    <property type="term" value="F:ubiquitin conjugating enzyme binding"/>
    <property type="evidence" value="ECO:0007669"/>
    <property type="project" value="TreeGrafter"/>
</dbReference>
<evidence type="ECO:0000256" key="5">
    <source>
        <dbReference type="PROSITE-ProRule" id="PRU00175"/>
    </source>
</evidence>
<evidence type="ECO:0000256" key="2">
    <source>
        <dbReference type="ARBA" id="ARBA00022723"/>
    </source>
</evidence>